<proteinExistence type="predicted"/>
<dbReference type="GO" id="GO:0006281">
    <property type="term" value="P:DNA repair"/>
    <property type="evidence" value="ECO:0007669"/>
    <property type="project" value="InterPro"/>
</dbReference>
<organism evidence="1 2">
    <name type="scientific">Acrocarpospora corrugata</name>
    <dbReference type="NCBI Taxonomy" id="35763"/>
    <lineage>
        <taxon>Bacteria</taxon>
        <taxon>Bacillati</taxon>
        <taxon>Actinomycetota</taxon>
        <taxon>Actinomycetes</taxon>
        <taxon>Streptosporangiales</taxon>
        <taxon>Streptosporangiaceae</taxon>
        <taxon>Acrocarpospora</taxon>
    </lineage>
</organism>
<gene>
    <name evidence="1" type="ORF">Acor_13680</name>
</gene>
<keyword evidence="2" id="KW-1185">Reference proteome</keyword>
<dbReference type="Gene3D" id="1.10.340.30">
    <property type="entry name" value="Hypothetical protein, domain 2"/>
    <property type="match status" value="1"/>
</dbReference>
<dbReference type="AlphaFoldDB" id="A0A5M3VR97"/>
<dbReference type="SUPFAM" id="SSF48150">
    <property type="entry name" value="DNA-glycosylase"/>
    <property type="match status" value="1"/>
</dbReference>
<dbReference type="EMBL" id="BLAD01000039">
    <property type="protein sequence ID" value="GER99304.1"/>
    <property type="molecule type" value="Genomic_DNA"/>
</dbReference>
<comment type="caution">
    <text evidence="1">The sequence shown here is derived from an EMBL/GenBank/DDBJ whole genome shotgun (WGS) entry which is preliminary data.</text>
</comment>
<protein>
    <recommendedName>
        <fullName evidence="3">DNA-3-methyladenine glycosylase II</fullName>
    </recommendedName>
</protein>
<evidence type="ECO:0000313" key="1">
    <source>
        <dbReference type="EMBL" id="GER99304.1"/>
    </source>
</evidence>
<dbReference type="InterPro" id="IPR011257">
    <property type="entry name" value="DNA_glycosylase"/>
</dbReference>
<reference evidence="1 2" key="1">
    <citation type="submission" date="2019-10" db="EMBL/GenBank/DDBJ databases">
        <title>Whole genome shotgun sequence of Acrocarpospora corrugata NBRC 13972.</title>
        <authorList>
            <person name="Ichikawa N."/>
            <person name="Kimura A."/>
            <person name="Kitahashi Y."/>
            <person name="Komaki H."/>
            <person name="Oguchi A."/>
        </authorList>
    </citation>
    <scope>NUCLEOTIDE SEQUENCE [LARGE SCALE GENOMIC DNA]</scope>
    <source>
        <strain evidence="1 2">NBRC 13972</strain>
    </source>
</reference>
<dbReference type="Proteomes" id="UP000334990">
    <property type="component" value="Unassembled WGS sequence"/>
</dbReference>
<name>A0A5M3VR97_9ACTN</name>
<sequence>MLDHPAWDTHQGRPVRATRTASGPWLVSALPYEATPLADATHPPIVDRYDPAIIVERPLPSGLRTALEALGPVTRLRTADLWESLATAIIRQVIRSGQARAMHRTFRSAIGQQAGPAWLIPAPEQVIGLGREVFAKLGMSFKCRPLQAAADAYLRHRGHWAELPPDVLVKEIQTIPRIGPWTAGAAVADYSGDFAFYPHADLAVRTWASRADPLTDWPDEREFAALWSTLAGPHLSTLTVLTLAWGDHHAHQSALADQGSAPD</sequence>
<dbReference type="GO" id="GO:0003824">
    <property type="term" value="F:catalytic activity"/>
    <property type="evidence" value="ECO:0007669"/>
    <property type="project" value="InterPro"/>
</dbReference>
<dbReference type="RefSeq" id="WP_218034158.1">
    <property type="nucleotide sequence ID" value="NZ_BAAABN010000093.1"/>
</dbReference>
<evidence type="ECO:0000313" key="2">
    <source>
        <dbReference type="Proteomes" id="UP000334990"/>
    </source>
</evidence>
<evidence type="ECO:0008006" key="3">
    <source>
        <dbReference type="Google" id="ProtNLM"/>
    </source>
</evidence>
<accession>A0A5M3VR97</accession>